<accession>L9VZ70</accession>
<organism evidence="1 2">
    <name type="scientific">Natronorubrum sulfidifaciens JCM 14089</name>
    <dbReference type="NCBI Taxonomy" id="1230460"/>
    <lineage>
        <taxon>Archaea</taxon>
        <taxon>Methanobacteriati</taxon>
        <taxon>Methanobacteriota</taxon>
        <taxon>Stenosarchaea group</taxon>
        <taxon>Halobacteria</taxon>
        <taxon>Halobacteriales</taxon>
        <taxon>Natrialbaceae</taxon>
        <taxon>Natronorubrum</taxon>
    </lineage>
</organism>
<evidence type="ECO:0000313" key="2">
    <source>
        <dbReference type="Proteomes" id="UP000011661"/>
    </source>
</evidence>
<dbReference type="OrthoDB" id="295069at2157"/>
<dbReference type="RefSeq" id="WP_008164354.1">
    <property type="nucleotide sequence ID" value="NZ_AOHX01000046.1"/>
</dbReference>
<dbReference type="eggNOG" id="arCOG07976">
    <property type="taxonomic scope" value="Archaea"/>
</dbReference>
<gene>
    <name evidence="1" type="ORF">C495_15097</name>
</gene>
<protein>
    <recommendedName>
        <fullName evidence="3">Small CPxCG-related zinc finger protein</fullName>
    </recommendedName>
</protein>
<evidence type="ECO:0000313" key="1">
    <source>
        <dbReference type="EMBL" id="ELY42342.1"/>
    </source>
</evidence>
<dbReference type="PATRIC" id="fig|1230460.4.peg.3066"/>
<sequence length="64" mass="7233">MRRHHRSARESTGSRLRTALSAVFVRDDGQTTIVECRRCGTTLEATDTTCQACGCEEIARYRLE</sequence>
<dbReference type="AlphaFoldDB" id="L9VZ70"/>
<reference evidence="1 2" key="1">
    <citation type="journal article" date="2014" name="PLoS Genet.">
        <title>Phylogenetically driven sequencing of extremely halophilic archaea reveals strategies for static and dynamic osmo-response.</title>
        <authorList>
            <person name="Becker E.A."/>
            <person name="Seitzer P.M."/>
            <person name="Tritt A."/>
            <person name="Larsen D."/>
            <person name="Krusor M."/>
            <person name="Yao A.I."/>
            <person name="Wu D."/>
            <person name="Madern D."/>
            <person name="Eisen J.A."/>
            <person name="Darling A.E."/>
            <person name="Facciotti M.T."/>
        </authorList>
    </citation>
    <scope>NUCLEOTIDE SEQUENCE [LARGE SCALE GENOMIC DNA]</scope>
    <source>
        <strain evidence="1 2">JCM 14089</strain>
    </source>
</reference>
<dbReference type="EMBL" id="AOHX01000046">
    <property type="protein sequence ID" value="ELY42342.1"/>
    <property type="molecule type" value="Genomic_DNA"/>
</dbReference>
<name>L9VZ70_9EURY</name>
<proteinExistence type="predicted"/>
<comment type="caution">
    <text evidence="1">The sequence shown here is derived from an EMBL/GenBank/DDBJ whole genome shotgun (WGS) entry which is preliminary data.</text>
</comment>
<dbReference type="Proteomes" id="UP000011661">
    <property type="component" value="Unassembled WGS sequence"/>
</dbReference>
<evidence type="ECO:0008006" key="3">
    <source>
        <dbReference type="Google" id="ProtNLM"/>
    </source>
</evidence>
<keyword evidence="2" id="KW-1185">Reference proteome</keyword>